<dbReference type="Proteomes" id="UP000609323">
    <property type="component" value="Unassembled WGS sequence"/>
</dbReference>
<comment type="caution">
    <text evidence="1">The sequence shown here is derived from an EMBL/GenBank/DDBJ whole genome shotgun (WGS) entry which is preliminary data.</text>
</comment>
<reference evidence="2" key="1">
    <citation type="journal article" date="2019" name="Int. J. Syst. Evol. Microbiol.">
        <title>The Global Catalogue of Microorganisms (GCM) 10K type strain sequencing project: providing services to taxonomists for standard genome sequencing and annotation.</title>
        <authorList>
            <consortium name="The Broad Institute Genomics Platform"/>
            <consortium name="The Broad Institute Genome Sequencing Center for Infectious Disease"/>
            <person name="Wu L."/>
            <person name="Ma J."/>
        </authorList>
    </citation>
    <scope>NUCLEOTIDE SEQUENCE [LARGE SCALE GENOMIC DNA]</scope>
    <source>
        <strain evidence="2">CGMCC 1.15044</strain>
    </source>
</reference>
<name>A0ABQ1GWV7_9BACL</name>
<evidence type="ECO:0000313" key="1">
    <source>
        <dbReference type="EMBL" id="GGA52015.1"/>
    </source>
</evidence>
<sequence length="39" mass="4696">MQKKRELEEQIAFIEHKKQRYAEQLQGERHSGPASWQAE</sequence>
<gene>
    <name evidence="1" type="ORF">GCM10010917_41550</name>
</gene>
<accession>A0ABQ1GWV7</accession>
<evidence type="ECO:0000313" key="2">
    <source>
        <dbReference type="Proteomes" id="UP000609323"/>
    </source>
</evidence>
<keyword evidence="2" id="KW-1185">Reference proteome</keyword>
<proteinExistence type="predicted"/>
<dbReference type="EMBL" id="BMHF01000024">
    <property type="protein sequence ID" value="GGA52015.1"/>
    <property type="molecule type" value="Genomic_DNA"/>
</dbReference>
<protein>
    <submittedName>
        <fullName evidence="1">Uncharacterized protein</fullName>
    </submittedName>
</protein>
<organism evidence="1 2">
    <name type="scientific">Paenibacillus physcomitrellae</name>
    <dbReference type="NCBI Taxonomy" id="1619311"/>
    <lineage>
        <taxon>Bacteria</taxon>
        <taxon>Bacillati</taxon>
        <taxon>Bacillota</taxon>
        <taxon>Bacilli</taxon>
        <taxon>Bacillales</taxon>
        <taxon>Paenibacillaceae</taxon>
        <taxon>Paenibacillus</taxon>
    </lineage>
</organism>